<name>A0ACB6ZGW1_THEGA</name>
<keyword evidence="2" id="KW-1185">Reference proteome</keyword>
<evidence type="ECO:0000313" key="1">
    <source>
        <dbReference type="EMBL" id="KAF9648842.1"/>
    </source>
</evidence>
<reference evidence="1" key="1">
    <citation type="submission" date="2019-10" db="EMBL/GenBank/DDBJ databases">
        <authorList>
            <consortium name="DOE Joint Genome Institute"/>
            <person name="Kuo A."/>
            <person name="Miyauchi S."/>
            <person name="Kiss E."/>
            <person name="Drula E."/>
            <person name="Kohler A."/>
            <person name="Sanchez-Garcia M."/>
            <person name="Andreopoulos B."/>
            <person name="Barry K.W."/>
            <person name="Bonito G."/>
            <person name="Buee M."/>
            <person name="Carver A."/>
            <person name="Chen C."/>
            <person name="Cichocki N."/>
            <person name="Clum A."/>
            <person name="Culley D."/>
            <person name="Crous P.W."/>
            <person name="Fauchery L."/>
            <person name="Girlanda M."/>
            <person name="Hayes R."/>
            <person name="Keri Z."/>
            <person name="Labutti K."/>
            <person name="Lipzen A."/>
            <person name="Lombard V."/>
            <person name="Magnuson J."/>
            <person name="Maillard F."/>
            <person name="Morin E."/>
            <person name="Murat C."/>
            <person name="Nolan M."/>
            <person name="Ohm R."/>
            <person name="Pangilinan J."/>
            <person name="Pereira M."/>
            <person name="Perotto S."/>
            <person name="Peter M."/>
            <person name="Riley R."/>
            <person name="Sitrit Y."/>
            <person name="Stielow B."/>
            <person name="Szollosi G."/>
            <person name="Zifcakova L."/>
            <person name="Stursova M."/>
            <person name="Spatafora J.W."/>
            <person name="Tedersoo L."/>
            <person name="Vaario L.-M."/>
            <person name="Yamada A."/>
            <person name="Yan M."/>
            <person name="Wang P."/>
            <person name="Xu J."/>
            <person name="Bruns T."/>
            <person name="Baldrian P."/>
            <person name="Vilgalys R."/>
            <person name="Henrissat B."/>
            <person name="Grigoriev I.V."/>
            <person name="Hibbett D."/>
            <person name="Nagy L.G."/>
            <person name="Martin F.M."/>
        </authorList>
    </citation>
    <scope>NUCLEOTIDE SEQUENCE</scope>
    <source>
        <strain evidence="1">P2</strain>
    </source>
</reference>
<organism evidence="1 2">
    <name type="scientific">Thelephora ganbajun</name>
    <name type="common">Ganba fungus</name>
    <dbReference type="NCBI Taxonomy" id="370292"/>
    <lineage>
        <taxon>Eukaryota</taxon>
        <taxon>Fungi</taxon>
        <taxon>Dikarya</taxon>
        <taxon>Basidiomycota</taxon>
        <taxon>Agaricomycotina</taxon>
        <taxon>Agaricomycetes</taxon>
        <taxon>Thelephorales</taxon>
        <taxon>Thelephoraceae</taxon>
        <taxon>Thelephora</taxon>
    </lineage>
</organism>
<dbReference type="Proteomes" id="UP000886501">
    <property type="component" value="Unassembled WGS sequence"/>
</dbReference>
<protein>
    <submittedName>
        <fullName evidence="1">Uncharacterized protein</fullName>
    </submittedName>
</protein>
<dbReference type="EMBL" id="MU118007">
    <property type="protein sequence ID" value="KAF9648842.1"/>
    <property type="molecule type" value="Genomic_DNA"/>
</dbReference>
<sequence>MIPFAFPTPFSPLGHLYYIDVFRVLDRCLIPYLIGILATRPPLALIMYIVDIELPSSVASFFPYRLLSFSVFRILFSHFTVFVSGFVPSQCPSDRALPVGSCFIPNLTCGTIE</sequence>
<accession>A0ACB6ZGW1</accession>
<proteinExistence type="predicted"/>
<evidence type="ECO:0000313" key="2">
    <source>
        <dbReference type="Proteomes" id="UP000886501"/>
    </source>
</evidence>
<comment type="caution">
    <text evidence="1">The sequence shown here is derived from an EMBL/GenBank/DDBJ whole genome shotgun (WGS) entry which is preliminary data.</text>
</comment>
<reference evidence="1" key="2">
    <citation type="journal article" date="2020" name="Nat. Commun.">
        <title>Large-scale genome sequencing of mycorrhizal fungi provides insights into the early evolution of symbiotic traits.</title>
        <authorList>
            <person name="Miyauchi S."/>
            <person name="Kiss E."/>
            <person name="Kuo A."/>
            <person name="Drula E."/>
            <person name="Kohler A."/>
            <person name="Sanchez-Garcia M."/>
            <person name="Morin E."/>
            <person name="Andreopoulos B."/>
            <person name="Barry K.W."/>
            <person name="Bonito G."/>
            <person name="Buee M."/>
            <person name="Carver A."/>
            <person name="Chen C."/>
            <person name="Cichocki N."/>
            <person name="Clum A."/>
            <person name="Culley D."/>
            <person name="Crous P.W."/>
            <person name="Fauchery L."/>
            <person name="Girlanda M."/>
            <person name="Hayes R.D."/>
            <person name="Keri Z."/>
            <person name="LaButti K."/>
            <person name="Lipzen A."/>
            <person name="Lombard V."/>
            <person name="Magnuson J."/>
            <person name="Maillard F."/>
            <person name="Murat C."/>
            <person name="Nolan M."/>
            <person name="Ohm R.A."/>
            <person name="Pangilinan J."/>
            <person name="Pereira M.F."/>
            <person name="Perotto S."/>
            <person name="Peter M."/>
            <person name="Pfister S."/>
            <person name="Riley R."/>
            <person name="Sitrit Y."/>
            <person name="Stielow J.B."/>
            <person name="Szollosi G."/>
            <person name="Zifcakova L."/>
            <person name="Stursova M."/>
            <person name="Spatafora J.W."/>
            <person name="Tedersoo L."/>
            <person name="Vaario L.M."/>
            <person name="Yamada A."/>
            <person name="Yan M."/>
            <person name="Wang P."/>
            <person name="Xu J."/>
            <person name="Bruns T."/>
            <person name="Baldrian P."/>
            <person name="Vilgalys R."/>
            <person name="Dunand C."/>
            <person name="Henrissat B."/>
            <person name="Grigoriev I.V."/>
            <person name="Hibbett D."/>
            <person name="Nagy L.G."/>
            <person name="Martin F.M."/>
        </authorList>
    </citation>
    <scope>NUCLEOTIDE SEQUENCE</scope>
    <source>
        <strain evidence="1">P2</strain>
    </source>
</reference>
<gene>
    <name evidence="1" type="ORF">BDM02DRAFT_3114858</name>
</gene>